<dbReference type="InterPro" id="IPR008638">
    <property type="entry name" value="FhaB/CdiA-like_TPS"/>
</dbReference>
<evidence type="ECO:0000313" key="3">
    <source>
        <dbReference type="EMBL" id="BAY83542.1"/>
    </source>
</evidence>
<evidence type="ECO:0000259" key="2">
    <source>
        <dbReference type="SMART" id="SM00912"/>
    </source>
</evidence>
<dbReference type="NCBIfam" id="TIGR01901">
    <property type="entry name" value="adhes_NPXG"/>
    <property type="match status" value="1"/>
</dbReference>
<feature type="domain" description="Filamentous haemagglutinin FhaB/tRNA nuclease CdiA-like TPS" evidence="2">
    <location>
        <begin position="28"/>
        <end position="139"/>
    </location>
</feature>
<protein>
    <recommendedName>
        <fullName evidence="2">Filamentous haemagglutinin FhaB/tRNA nuclease CdiA-like TPS domain-containing protein</fullName>
    </recommendedName>
</protein>
<dbReference type="OrthoDB" id="502085at2"/>
<keyword evidence="1" id="KW-0732">Signal</keyword>
<dbReference type="AlphaFoldDB" id="A0A1Z4LQK9"/>
<dbReference type="InterPro" id="IPR011050">
    <property type="entry name" value="Pectin_lyase_fold/virulence"/>
</dbReference>
<dbReference type="Pfam" id="PF05860">
    <property type="entry name" value="TPS"/>
    <property type="match status" value="1"/>
</dbReference>
<dbReference type="SMART" id="SM00912">
    <property type="entry name" value="Haemagg_act"/>
    <property type="match status" value="1"/>
</dbReference>
<dbReference type="SUPFAM" id="SSF51126">
    <property type="entry name" value="Pectin lyase-like"/>
    <property type="match status" value="2"/>
</dbReference>
<dbReference type="Proteomes" id="UP000218418">
    <property type="component" value="Chromosome"/>
</dbReference>
<accession>A0A1Z4LQK9</accession>
<name>A0A1Z4LQK9_9CYAN</name>
<proteinExistence type="predicted"/>
<dbReference type="EMBL" id="AP018227">
    <property type="protein sequence ID" value="BAY83542.1"/>
    <property type="molecule type" value="Genomic_DNA"/>
</dbReference>
<sequence length="814" mass="84353">MKGIAFLPGFITGLLISGLALPAFSQVTSDNTTNTTVNLNGNNFDILNGIQKGNNLFHSFKEFSIPTNGSATFNNSSDVVNIINRVTGGNISNIDGLIKSQGNANLFLINPAGIVFGENAKLDIGGSFLGTTAESVLFKDGFEFSAVNSQNEPLLTISVPVGLQMGTNTGEIQVNGSGHNLVTQDINVGPYINLASSSLLEVKPGKVLALIGGDIMLDGAVMNVKTGRVELSSVREGKVNFNQNNQDFKLNIPQDSKLGNIQLTQKSLIDAGAGSIKVNSGSVSLKNGSVLLVQNQELQPTGDININATESLEVNGMSPDGRIRSAISNQTLGGMSGNINVVTPRLIVQSGGAIGSQTFTPAPGGHIFLDVEQLIEVSGFSEINPLAYSSIASITIGDGKAGNVIASTKHFSIFDNGLVSGVTVGNGDGGTINIDTQTLEVKGIGLGLLTSSGITTSTLGKGNAGNININTETMTVEAGAYVANASHNVGNAGNLTINATKSLQVVGNVNELPARLNSFVRPLPNLQELFNLPDVPSGNAGNITINTPFLLVADRGLVTVGNSGSGNAGILNINADLIKLDDLGQLSATTVFGEGGDISLQSQSLQMRGESIITTSAGGKGNGGNIDINTNTLVALENSDITANAQNSFGGKVTINAEGIFGTQFREQQTIKSDITATSELGAEFNGVVELNTPGVDPNSGISELPENLTDSSQEIASGCSSNTGSSFVATGRGGIAKNPNEQVDINPIWSDIRDLSAFHKRKNNIQATQISNKPAIVEATIFIRNSKGEIELVAAQNTPFNRTQVANCSGANT</sequence>
<evidence type="ECO:0000313" key="4">
    <source>
        <dbReference type="Proteomes" id="UP000218418"/>
    </source>
</evidence>
<gene>
    <name evidence="3" type="ORF">NIES267_30310</name>
</gene>
<keyword evidence="4" id="KW-1185">Reference proteome</keyword>
<organism evidence="3 4">
    <name type="scientific">Calothrix parasitica NIES-267</name>
    <dbReference type="NCBI Taxonomy" id="1973488"/>
    <lineage>
        <taxon>Bacteria</taxon>
        <taxon>Bacillati</taxon>
        <taxon>Cyanobacteriota</taxon>
        <taxon>Cyanophyceae</taxon>
        <taxon>Nostocales</taxon>
        <taxon>Calotrichaceae</taxon>
        <taxon>Calothrix</taxon>
    </lineage>
</organism>
<reference evidence="3 4" key="1">
    <citation type="submission" date="2017-06" db="EMBL/GenBank/DDBJ databases">
        <title>Genome sequencing of cyanobaciteial culture collection at National Institute for Environmental Studies (NIES).</title>
        <authorList>
            <person name="Hirose Y."/>
            <person name="Shimura Y."/>
            <person name="Fujisawa T."/>
            <person name="Nakamura Y."/>
            <person name="Kawachi M."/>
        </authorList>
    </citation>
    <scope>NUCLEOTIDE SEQUENCE [LARGE SCALE GENOMIC DNA]</scope>
    <source>
        <strain evidence="3 4">NIES-267</strain>
    </source>
</reference>
<feature type="signal peptide" evidence="1">
    <location>
        <begin position="1"/>
        <end position="25"/>
    </location>
</feature>
<dbReference type="InterPro" id="IPR012334">
    <property type="entry name" value="Pectin_lyas_fold"/>
</dbReference>
<feature type="chain" id="PRO_5013142669" description="Filamentous haemagglutinin FhaB/tRNA nuclease CdiA-like TPS domain-containing protein" evidence="1">
    <location>
        <begin position="26"/>
        <end position="814"/>
    </location>
</feature>
<evidence type="ECO:0000256" key="1">
    <source>
        <dbReference type="SAM" id="SignalP"/>
    </source>
</evidence>
<dbReference type="Gene3D" id="2.160.20.10">
    <property type="entry name" value="Single-stranded right-handed beta-helix, Pectin lyase-like"/>
    <property type="match status" value="2"/>
</dbReference>